<protein>
    <submittedName>
        <fullName evidence="2">Uncharacterized protein</fullName>
    </submittedName>
</protein>
<dbReference type="OrthoDB" id="300641at2759"/>
<keyword evidence="1" id="KW-1133">Transmembrane helix</keyword>
<dbReference type="Proteomes" id="UP000008974">
    <property type="component" value="Unassembled WGS sequence"/>
</dbReference>
<comment type="caution">
    <text evidence="2">The sequence shown here is derived from an EMBL/GenBank/DDBJ whole genome shotgun (WGS) entry which is preliminary data.</text>
</comment>
<dbReference type="InterPro" id="IPR053215">
    <property type="entry name" value="TKL_Ser/Thr_kinase"/>
</dbReference>
<accession>E1F3D6</accession>
<feature type="transmembrane region" description="Helical" evidence="1">
    <location>
        <begin position="313"/>
        <end position="336"/>
    </location>
</feature>
<dbReference type="OMA" id="CVECCAG"/>
<dbReference type="SUPFAM" id="SSF57184">
    <property type="entry name" value="Growth factor receptor domain"/>
    <property type="match status" value="2"/>
</dbReference>
<name>E1F3D6_GIAIA</name>
<evidence type="ECO:0000313" key="3">
    <source>
        <dbReference type="Proteomes" id="UP000008974"/>
    </source>
</evidence>
<evidence type="ECO:0000256" key="1">
    <source>
        <dbReference type="SAM" id="Phobius"/>
    </source>
</evidence>
<evidence type="ECO:0000313" key="2">
    <source>
        <dbReference type="EMBL" id="EFO63017.1"/>
    </source>
</evidence>
<gene>
    <name evidence="2" type="ORF">GLP15_4528</name>
</gene>
<sequence length="342" mass="35914">MNCVSCPSNGWCVECCAGYGLDLDGVCAKCPDNCALCSADGSAKMRCVRCNSEYCLRRSGGGPAATTSCVKPSEISPHCASCGGGEGCAKCADGYCLESGDAISAARAGSSTVFESMLGQEPDARYAGRNACVPKEALSCTECRDGGQCTKCEEGFGLLPNGICARLERLMCAVYSEGSGCTECYPGSCLVTLPGHNYNVCEDRPGCEYCQDGECIQCRRGTCYAGARGCSALTCDNCEIRSGDGRCAKCIDRYCLDSHGVCLHVSALNCAECPDNRRCTKCPDGYAVDRDGGCSVPTEPSGRLSRQLRDSRVAAITVPVVLLVAGAVFVACYCVVLRAKRR</sequence>
<dbReference type="PANTHER" id="PTHR45756:SF1">
    <property type="entry name" value="PROTEIN KINASE DOMAIN CONTAINING PROTEIN"/>
    <property type="match status" value="1"/>
</dbReference>
<dbReference type="VEuPathDB" id="GiardiaDB:GLP15_4528"/>
<keyword evidence="1" id="KW-0812">Transmembrane</keyword>
<dbReference type="Gene3D" id="2.10.220.10">
    <property type="entry name" value="Hormone Receptor, Insulin-like Growth Factor Receptor 1, Chain A, domain 2"/>
    <property type="match status" value="1"/>
</dbReference>
<dbReference type="InterPro" id="IPR009030">
    <property type="entry name" value="Growth_fac_rcpt_cys_sf"/>
</dbReference>
<dbReference type="EMBL" id="ACVC01000149">
    <property type="protein sequence ID" value="EFO63017.1"/>
    <property type="molecule type" value="Genomic_DNA"/>
</dbReference>
<organism evidence="2 3">
    <name type="scientific">Giardia intestinalis (strain P15)</name>
    <name type="common">Giardia lamblia</name>
    <dbReference type="NCBI Taxonomy" id="658858"/>
    <lineage>
        <taxon>Eukaryota</taxon>
        <taxon>Metamonada</taxon>
        <taxon>Diplomonadida</taxon>
        <taxon>Hexamitidae</taxon>
        <taxon>Giardiinae</taxon>
        <taxon>Giardia</taxon>
    </lineage>
</organism>
<dbReference type="AlphaFoldDB" id="E1F3D6"/>
<reference evidence="2 3" key="1">
    <citation type="journal article" date="2010" name="BMC Genomics">
        <title>Genome analysis and comparative genomics of a Giardia intestinalis assemblage E isolate.</title>
        <authorList>
            <person name="Jerlstrom-Hultqvist J."/>
            <person name="Franzen O."/>
            <person name="Ankarklev J."/>
            <person name="Xu F."/>
            <person name="Nohynkova E."/>
            <person name="Andersson J.O."/>
            <person name="Svard S.G."/>
            <person name="Andersson B."/>
        </authorList>
    </citation>
    <scope>NUCLEOTIDE SEQUENCE [LARGE SCALE GENOMIC DNA]</scope>
    <source>
        <strain evidence="2 3">P15</strain>
    </source>
</reference>
<dbReference type="PANTHER" id="PTHR45756">
    <property type="entry name" value="PALMITOYLTRANSFERASE"/>
    <property type="match status" value="1"/>
</dbReference>
<keyword evidence="1" id="KW-0472">Membrane</keyword>
<proteinExistence type="predicted"/>